<gene>
    <name evidence="3" type="ORF">D3Y57_12945</name>
</gene>
<dbReference type="InterPro" id="IPR016166">
    <property type="entry name" value="FAD-bd_PCMH"/>
</dbReference>
<dbReference type="GO" id="GO:0071949">
    <property type="term" value="F:FAD binding"/>
    <property type="evidence" value="ECO:0007669"/>
    <property type="project" value="InterPro"/>
</dbReference>
<dbReference type="InterPro" id="IPR010031">
    <property type="entry name" value="FAD_lactone_oxidase-like"/>
</dbReference>
<sequence>MRPKYPGMKLREFSANFAFSTQDGFFVSELWRDDYLSWGRTVRARHLVSNPTSQALAAEIVARSPSVLAYGCGRSYGDAPLNPGGRLIDCRGLDRIISFDGQTGVLTCEAGVRLADILAILCQPEADNGGWFLPVVPGTRFATVGGAIANDVHGKNQHRLGTFGRHVSALELARSDGTRWICSQNENADLFAATIGGIGLTGFILNATIQLQRVQGLAVEAEDIRFNNLDEFFSLAAESDAYWDYTAAWIDSFAKGRSLGRGIFSRARRIPGCAAWPPALQPRIALPPMPPISLIRPFTVWAFNAAYWRKSSFRSRSSNTGSYENVFFPLDAIADWNRVYGPKGFFQFQCVVPPPAARDAVADLLRLTARSVQGSFITGLKTFGDVPSPGLMSFPMRGTSLALDIPNRGPPTRRFLAQLEHVVMQAGGRIYPAKDAAMSAASLRQGYPQVGTFIEHIDPGFSSALAQRLALTSATR</sequence>
<name>A0A494TB78_SPHPE</name>
<proteinExistence type="predicted"/>
<dbReference type="PANTHER" id="PTHR43762">
    <property type="entry name" value="L-GULONOLACTONE OXIDASE"/>
    <property type="match status" value="1"/>
</dbReference>
<organism evidence="3 4">
    <name type="scientific">Sphingomonas paeninsulae</name>
    <dbReference type="NCBI Taxonomy" id="2319844"/>
    <lineage>
        <taxon>Bacteria</taxon>
        <taxon>Pseudomonadati</taxon>
        <taxon>Pseudomonadota</taxon>
        <taxon>Alphaproteobacteria</taxon>
        <taxon>Sphingomonadales</taxon>
        <taxon>Sphingomonadaceae</taxon>
        <taxon>Sphingomonas</taxon>
    </lineage>
</organism>
<dbReference type="AlphaFoldDB" id="A0A494TB78"/>
<dbReference type="InterPro" id="IPR036318">
    <property type="entry name" value="FAD-bd_PCMH-like_sf"/>
</dbReference>
<dbReference type="SUPFAM" id="SSF56176">
    <property type="entry name" value="FAD-binding/transporter-associated domain-like"/>
    <property type="match status" value="1"/>
</dbReference>
<keyword evidence="4" id="KW-1185">Reference proteome</keyword>
<dbReference type="Gene3D" id="3.30.465.10">
    <property type="match status" value="1"/>
</dbReference>
<dbReference type="Proteomes" id="UP000276254">
    <property type="component" value="Chromosome"/>
</dbReference>
<protein>
    <submittedName>
        <fullName evidence="3">FAD-binding oxidoreductase</fullName>
    </submittedName>
</protein>
<evidence type="ECO:0000313" key="3">
    <source>
        <dbReference type="EMBL" id="AYJ86699.1"/>
    </source>
</evidence>
<evidence type="ECO:0000256" key="1">
    <source>
        <dbReference type="ARBA" id="ARBA00022827"/>
    </source>
</evidence>
<feature type="domain" description="FAD-binding PCMH-type" evidence="2">
    <location>
        <begin position="40"/>
        <end position="214"/>
    </location>
</feature>
<evidence type="ECO:0000259" key="2">
    <source>
        <dbReference type="PROSITE" id="PS51387"/>
    </source>
</evidence>
<dbReference type="GO" id="GO:0003885">
    <property type="term" value="F:D-arabinono-1,4-lactone oxidase activity"/>
    <property type="evidence" value="ECO:0007669"/>
    <property type="project" value="TreeGrafter"/>
</dbReference>
<dbReference type="PROSITE" id="PS51387">
    <property type="entry name" value="FAD_PCMH"/>
    <property type="match status" value="1"/>
</dbReference>
<dbReference type="InterPro" id="IPR016169">
    <property type="entry name" value="FAD-bd_PCMH_sub2"/>
</dbReference>
<keyword evidence="1" id="KW-0274">FAD</keyword>
<dbReference type="InterPro" id="IPR006094">
    <property type="entry name" value="Oxid_FAD_bind_N"/>
</dbReference>
<dbReference type="OrthoDB" id="143770at2"/>
<accession>A0A494TB78</accession>
<dbReference type="PANTHER" id="PTHR43762:SF1">
    <property type="entry name" value="D-ARABINONO-1,4-LACTONE OXIDASE"/>
    <property type="match status" value="1"/>
</dbReference>
<dbReference type="EMBL" id="CP032829">
    <property type="protein sequence ID" value="AYJ86699.1"/>
    <property type="molecule type" value="Genomic_DNA"/>
</dbReference>
<keyword evidence="1" id="KW-0285">Flavoprotein</keyword>
<reference evidence="3 4" key="1">
    <citation type="submission" date="2018-09" db="EMBL/GenBank/DDBJ databases">
        <title>Sphingomonas peninsula sp. nov., isolated from fildes peninsula, Antarctic soil.</title>
        <authorList>
            <person name="Yingchao G."/>
        </authorList>
    </citation>
    <scope>NUCLEOTIDE SEQUENCE [LARGE SCALE GENOMIC DNA]</scope>
    <source>
        <strain evidence="3 4">YZ-8</strain>
    </source>
</reference>
<dbReference type="KEGG" id="spha:D3Y57_12945"/>
<dbReference type="Pfam" id="PF01565">
    <property type="entry name" value="FAD_binding_4"/>
    <property type="match status" value="1"/>
</dbReference>
<evidence type="ECO:0000313" key="4">
    <source>
        <dbReference type="Proteomes" id="UP000276254"/>
    </source>
</evidence>